<dbReference type="GeneID" id="35599773"/>
<dbReference type="InterPro" id="IPR031342">
    <property type="entry name" value="Mug163-like"/>
</dbReference>
<dbReference type="AlphaFoldDB" id="A0A2D3UWT1"/>
<dbReference type="OrthoDB" id="5329385at2759"/>
<reference evidence="1 2" key="1">
    <citation type="submission" date="2016-03" db="EMBL/GenBank/DDBJ databases">
        <authorList>
            <person name="Ploux O."/>
        </authorList>
    </citation>
    <scope>NUCLEOTIDE SEQUENCE [LARGE SCALE GENOMIC DNA]</scope>
    <source>
        <strain evidence="1 2">URUG2</strain>
    </source>
</reference>
<dbReference type="Proteomes" id="UP000225277">
    <property type="component" value="Unassembled WGS sequence"/>
</dbReference>
<protein>
    <submittedName>
        <fullName evidence="1">Uncharacterized protein</fullName>
    </submittedName>
</protein>
<evidence type="ECO:0000313" key="1">
    <source>
        <dbReference type="EMBL" id="CZT18755.1"/>
    </source>
</evidence>
<dbReference type="Pfam" id="PF17119">
    <property type="entry name" value="MMU163"/>
    <property type="match status" value="2"/>
</dbReference>
<proteinExistence type="predicted"/>
<evidence type="ECO:0000313" key="2">
    <source>
        <dbReference type="Proteomes" id="UP000225277"/>
    </source>
</evidence>
<gene>
    <name evidence="1" type="ORF">RCC_04599</name>
</gene>
<sequence length="316" mass="35369">MTPFRLMRTLLPSRLRIANATPTSAVIFPAATPTRHCGNPRDCLRNCRCFADVQHTHASNRNVWFSSAAPRSSSFANQHSDHKPPDERTLQLGKTVRILHERLPTLLKEPLPSEVLSPQITLHLFPSTHPHLPTVSGRLAYIAALWTAPVAWGRVPLIGNVNLVITSERMIRNGGSSQPLANREEKLVVKWKTCGKTSHRDGTGGIYRGMGIAAKDPMDRILDFVNGSAKGKNEKSPKAEEFCGIFVFEFDEKGRVVKHVIEHAEEGGDWDRMTRVVSVTDWLLGVFNGKKKEEEMSLAWCEERPSAGPIRLMDRR</sequence>
<accession>A0A2D3UWT1</accession>
<name>A0A2D3UWT1_9PEZI</name>
<dbReference type="STRING" id="112498.A0A2D3UWT1"/>
<dbReference type="RefSeq" id="XP_023625645.1">
    <property type="nucleotide sequence ID" value="XM_023769877.1"/>
</dbReference>
<keyword evidence="2" id="KW-1185">Reference proteome</keyword>
<dbReference type="EMBL" id="FJUY01000006">
    <property type="protein sequence ID" value="CZT18755.1"/>
    <property type="molecule type" value="Genomic_DNA"/>
</dbReference>
<organism evidence="1 2">
    <name type="scientific">Ramularia collo-cygni</name>
    <dbReference type="NCBI Taxonomy" id="112498"/>
    <lineage>
        <taxon>Eukaryota</taxon>
        <taxon>Fungi</taxon>
        <taxon>Dikarya</taxon>
        <taxon>Ascomycota</taxon>
        <taxon>Pezizomycotina</taxon>
        <taxon>Dothideomycetes</taxon>
        <taxon>Dothideomycetidae</taxon>
        <taxon>Mycosphaerellales</taxon>
        <taxon>Mycosphaerellaceae</taxon>
        <taxon>Ramularia</taxon>
    </lineage>
</organism>